<name>A0A7U2F0V7_PHANO</name>
<evidence type="ECO:0000313" key="1">
    <source>
        <dbReference type="EMBL" id="QRC94625.1"/>
    </source>
</evidence>
<gene>
    <name evidence="1" type="ORF">JI435_406110</name>
</gene>
<proteinExistence type="predicted"/>
<accession>A0A7U2F0V7</accession>
<organism evidence="1 2">
    <name type="scientific">Phaeosphaeria nodorum (strain SN15 / ATCC MYA-4574 / FGSC 10173)</name>
    <name type="common">Glume blotch fungus</name>
    <name type="synonym">Parastagonospora nodorum</name>
    <dbReference type="NCBI Taxonomy" id="321614"/>
    <lineage>
        <taxon>Eukaryota</taxon>
        <taxon>Fungi</taxon>
        <taxon>Dikarya</taxon>
        <taxon>Ascomycota</taxon>
        <taxon>Pezizomycotina</taxon>
        <taxon>Dothideomycetes</taxon>
        <taxon>Pleosporomycetidae</taxon>
        <taxon>Pleosporales</taxon>
        <taxon>Pleosporineae</taxon>
        <taxon>Phaeosphaeriaceae</taxon>
        <taxon>Parastagonospora</taxon>
    </lineage>
</organism>
<dbReference type="VEuPathDB" id="FungiDB:JI435_406110"/>
<keyword evidence="2" id="KW-1185">Reference proteome</keyword>
<dbReference type="EMBL" id="CP069026">
    <property type="protein sequence ID" value="QRC94625.1"/>
    <property type="molecule type" value="Genomic_DNA"/>
</dbReference>
<dbReference type="AlphaFoldDB" id="A0A7U2F0V7"/>
<protein>
    <submittedName>
        <fullName evidence="1">Uncharacterized protein</fullName>
    </submittedName>
</protein>
<sequence length="67" mass="7384">MFTRPYAACFSPVLRVLDCRIIARIRAQVSTNPSRRQASSAHALMRDRLCINASGQIILVSPDAVVV</sequence>
<reference evidence="2" key="1">
    <citation type="journal article" date="2021" name="BMC Genomics">
        <title>Chromosome-level genome assembly and manually-curated proteome of model necrotroph Parastagonospora nodorum Sn15 reveals a genome-wide trove of candidate effector homologs, and redundancy of virulence-related functions within an accessory chromosome.</title>
        <authorList>
            <person name="Bertazzoni S."/>
            <person name="Jones D.A.B."/>
            <person name="Phan H.T."/>
            <person name="Tan K.-C."/>
            <person name="Hane J.K."/>
        </authorList>
    </citation>
    <scope>NUCLEOTIDE SEQUENCE [LARGE SCALE GENOMIC DNA]</scope>
    <source>
        <strain evidence="2">SN15 / ATCC MYA-4574 / FGSC 10173)</strain>
    </source>
</reference>
<evidence type="ECO:0000313" key="2">
    <source>
        <dbReference type="Proteomes" id="UP000663193"/>
    </source>
</evidence>
<dbReference type="Proteomes" id="UP000663193">
    <property type="component" value="Chromosome 4"/>
</dbReference>